<dbReference type="Proteomes" id="UP000320643">
    <property type="component" value="Unassembled WGS sequence"/>
</dbReference>
<dbReference type="InterPro" id="IPR032675">
    <property type="entry name" value="LRR_dom_sf"/>
</dbReference>
<evidence type="ECO:0000259" key="2">
    <source>
        <dbReference type="Pfam" id="PF18962"/>
    </source>
</evidence>
<sequence>MPYNYIDLKFLIRRIFTMKTTMFCFFLLFTALAGAQVISIPDAAFKAALLSATTNNDIARDNDGDSIIIDVNGDGNIQQSEALMVFKLKVENEGIASLAGVEYFYNLHELECNENQLTVLNVAGLNYLEAVECADNQIIELDFSANPMLTELICNDNNLTYIGLKNGAAHSSGTNGVNEWGNNPDLEFVCIDDFEVAAITTILAASGLTDVNANQYCSFTPGGGYNTITGNIIFDGDNDGCDTDDVPQSFIKIVSTNGVQSCATFTSLTGSYDIYTPQGVYAITPQFENNFFTATPVSATSIFTGLGATDIKNFCVTANTYSADVEVVMVPVVPATSGGSAVYKIVYKNKGSVQVSGAVSCTWNTQLFSSVYTAPTANYAGPSVYSWNFTDLKPFENREIVIYLDVNGSTDNPPVNTGDVINFTALAAVNSTDVLPGDNNFVYHQTVPAMVNPNNIMCVEGNTQPATAIGNYLHYGVNFKNTGTETAQNVVITHDLNPDYFDINTLELLNSSEEVTATTANNTITFLLRNVNLAADGGGNILFKVKTKTSLQSGMSVSNQARIFYDYKLPVETNETNTVFGVLSTGDFEIDNSVIIYPNPTSGIIKLDADSNLQSIELYDVQGRLLQTAIINDVTATVDISTRATGMYFLKVTTAKGVKVEKIMKK</sequence>
<feature type="domain" description="DUF7619" evidence="3">
    <location>
        <begin position="452"/>
        <end position="578"/>
    </location>
</feature>
<dbReference type="NCBIfam" id="TIGR04183">
    <property type="entry name" value="Por_Secre_tail"/>
    <property type="match status" value="1"/>
</dbReference>
<reference evidence="4 5" key="1">
    <citation type="submission" date="2019-07" db="EMBL/GenBank/DDBJ databases">
        <title>Flavobacterium sp. nov., isolated from glacier ice.</title>
        <authorList>
            <person name="Liu Q."/>
            <person name="Xin Y.-H."/>
        </authorList>
    </citation>
    <scope>NUCLEOTIDE SEQUENCE [LARGE SCALE GENOMIC DNA]</scope>
    <source>
        <strain evidence="4 5">ZT4R6</strain>
    </source>
</reference>
<dbReference type="EMBL" id="VJVZ01000002">
    <property type="protein sequence ID" value="TRW26324.1"/>
    <property type="molecule type" value="Genomic_DNA"/>
</dbReference>
<comment type="caution">
    <text evidence="4">The sequence shown here is derived from an EMBL/GenBank/DDBJ whole genome shotgun (WGS) entry which is preliminary data.</text>
</comment>
<dbReference type="Pfam" id="PF24595">
    <property type="entry name" value="DUF7619"/>
    <property type="match status" value="1"/>
</dbReference>
<keyword evidence="5" id="KW-1185">Reference proteome</keyword>
<evidence type="ECO:0000259" key="3">
    <source>
        <dbReference type="Pfam" id="PF24595"/>
    </source>
</evidence>
<protein>
    <submittedName>
        <fullName evidence="4">T9SS type A sorting domain-containing protein</fullName>
    </submittedName>
</protein>
<accession>A0A552V779</accession>
<gene>
    <name evidence="4" type="ORF">FMM05_02810</name>
</gene>
<dbReference type="Pfam" id="PF18962">
    <property type="entry name" value="Por_Secre_tail"/>
    <property type="match status" value="1"/>
</dbReference>
<name>A0A552V779_9FLAO</name>
<organism evidence="4 5">
    <name type="scientific">Flavobacterium zepuense</name>
    <dbReference type="NCBI Taxonomy" id="2593302"/>
    <lineage>
        <taxon>Bacteria</taxon>
        <taxon>Pseudomonadati</taxon>
        <taxon>Bacteroidota</taxon>
        <taxon>Flavobacteriia</taxon>
        <taxon>Flavobacteriales</taxon>
        <taxon>Flavobacteriaceae</taxon>
        <taxon>Flavobacterium</taxon>
    </lineage>
</organism>
<evidence type="ECO:0000256" key="1">
    <source>
        <dbReference type="ARBA" id="ARBA00022729"/>
    </source>
</evidence>
<evidence type="ECO:0000313" key="5">
    <source>
        <dbReference type="Proteomes" id="UP000320643"/>
    </source>
</evidence>
<keyword evidence="1" id="KW-0732">Signal</keyword>
<dbReference type="InterPro" id="IPR055353">
    <property type="entry name" value="DUF7619"/>
</dbReference>
<evidence type="ECO:0000313" key="4">
    <source>
        <dbReference type="EMBL" id="TRW26324.1"/>
    </source>
</evidence>
<dbReference type="OrthoDB" id="1110367at2"/>
<proteinExistence type="predicted"/>
<dbReference type="InterPro" id="IPR026444">
    <property type="entry name" value="Secre_tail"/>
</dbReference>
<feature type="domain" description="Secretion system C-terminal sorting" evidence="2">
    <location>
        <begin position="596"/>
        <end position="663"/>
    </location>
</feature>
<dbReference type="SUPFAM" id="SSF52058">
    <property type="entry name" value="L domain-like"/>
    <property type="match status" value="1"/>
</dbReference>
<dbReference type="AlphaFoldDB" id="A0A552V779"/>
<dbReference type="Gene3D" id="3.80.10.10">
    <property type="entry name" value="Ribonuclease Inhibitor"/>
    <property type="match status" value="1"/>
</dbReference>